<sequence length="50" mass="5760">DPHATIKELVNLVSIFQDVITNILTKELGMVKMCAKWIPHILTDEQKKKQ</sequence>
<keyword evidence="2" id="KW-1185">Reference proteome</keyword>
<feature type="non-terminal residue" evidence="1">
    <location>
        <position position="1"/>
    </location>
</feature>
<gene>
    <name evidence="1" type="ORF">RPERSI_LOCUS29722</name>
</gene>
<protein>
    <submittedName>
        <fullName evidence="1">8864_t:CDS:1</fullName>
    </submittedName>
</protein>
<dbReference type="Proteomes" id="UP000789920">
    <property type="component" value="Unassembled WGS sequence"/>
</dbReference>
<name>A0ACA9SCY7_9GLOM</name>
<proteinExistence type="predicted"/>
<evidence type="ECO:0000313" key="2">
    <source>
        <dbReference type="Proteomes" id="UP000789920"/>
    </source>
</evidence>
<accession>A0ACA9SCY7</accession>
<feature type="non-terminal residue" evidence="1">
    <location>
        <position position="50"/>
    </location>
</feature>
<organism evidence="1 2">
    <name type="scientific">Racocetra persica</name>
    <dbReference type="NCBI Taxonomy" id="160502"/>
    <lineage>
        <taxon>Eukaryota</taxon>
        <taxon>Fungi</taxon>
        <taxon>Fungi incertae sedis</taxon>
        <taxon>Mucoromycota</taxon>
        <taxon>Glomeromycotina</taxon>
        <taxon>Glomeromycetes</taxon>
        <taxon>Diversisporales</taxon>
        <taxon>Gigasporaceae</taxon>
        <taxon>Racocetra</taxon>
    </lineage>
</organism>
<comment type="caution">
    <text evidence="1">The sequence shown here is derived from an EMBL/GenBank/DDBJ whole genome shotgun (WGS) entry which is preliminary data.</text>
</comment>
<evidence type="ECO:0000313" key="1">
    <source>
        <dbReference type="EMBL" id="CAG8835888.1"/>
    </source>
</evidence>
<dbReference type="EMBL" id="CAJVQC010113056">
    <property type="protein sequence ID" value="CAG8835888.1"/>
    <property type="molecule type" value="Genomic_DNA"/>
</dbReference>
<reference evidence="1" key="1">
    <citation type="submission" date="2021-06" db="EMBL/GenBank/DDBJ databases">
        <authorList>
            <person name="Kallberg Y."/>
            <person name="Tangrot J."/>
            <person name="Rosling A."/>
        </authorList>
    </citation>
    <scope>NUCLEOTIDE SEQUENCE</scope>
    <source>
        <strain evidence="1">MA461A</strain>
    </source>
</reference>